<feature type="region of interest" description="Disordered" evidence="5">
    <location>
        <begin position="179"/>
        <end position="202"/>
    </location>
</feature>
<dbReference type="Gene3D" id="1.10.10.10">
    <property type="entry name" value="Winged helix-like DNA-binding domain superfamily/Winged helix DNA-binding domain"/>
    <property type="match status" value="1"/>
</dbReference>
<proteinExistence type="inferred from homology"/>
<dbReference type="InterPro" id="IPR039425">
    <property type="entry name" value="RNA_pol_sigma-70-like"/>
</dbReference>
<dbReference type="SUPFAM" id="SSF88946">
    <property type="entry name" value="Sigma2 domain of RNA polymerase sigma factors"/>
    <property type="match status" value="1"/>
</dbReference>
<organism evidence="8 9">
    <name type="scientific">Phytomonospora endophytica</name>
    <dbReference type="NCBI Taxonomy" id="714109"/>
    <lineage>
        <taxon>Bacteria</taxon>
        <taxon>Bacillati</taxon>
        <taxon>Actinomycetota</taxon>
        <taxon>Actinomycetes</taxon>
        <taxon>Micromonosporales</taxon>
        <taxon>Micromonosporaceae</taxon>
        <taxon>Phytomonospora</taxon>
    </lineage>
</organism>
<dbReference type="AlphaFoldDB" id="A0A841FLN8"/>
<dbReference type="InterPro" id="IPR013249">
    <property type="entry name" value="RNA_pol_sigma70_r4_t2"/>
</dbReference>
<dbReference type="InterPro" id="IPR013325">
    <property type="entry name" value="RNA_pol_sigma_r2"/>
</dbReference>
<evidence type="ECO:0000313" key="8">
    <source>
        <dbReference type="EMBL" id="MBB6036774.1"/>
    </source>
</evidence>
<keyword evidence="4" id="KW-0804">Transcription</keyword>
<dbReference type="Pfam" id="PF08281">
    <property type="entry name" value="Sigma70_r4_2"/>
    <property type="match status" value="1"/>
</dbReference>
<sequence length="213" mass="23793">MNLRARVRSGDPEAFRELVAEHARAVYNHGFRLTGNWSTAEDVASLTFLESWRLREKVDAGEEGASLRPWLLGIATNVARNIRRAARRHDGAMIRVPLSMTVPDIADAITDRAADRQRLALTMAALKRLRKTEREVITLVVWAELDYAEAAEALGVPVGTVRSRLSRARAKLAKLVSSGRLKPAEEKREPDPRNGQVIGDRDKTVRLAQEINQ</sequence>
<dbReference type="CDD" id="cd06171">
    <property type="entry name" value="Sigma70_r4"/>
    <property type="match status" value="1"/>
</dbReference>
<feature type="compositionally biased region" description="Basic and acidic residues" evidence="5">
    <location>
        <begin position="182"/>
        <end position="192"/>
    </location>
</feature>
<evidence type="ECO:0000256" key="2">
    <source>
        <dbReference type="ARBA" id="ARBA00023015"/>
    </source>
</evidence>
<dbReference type="Proteomes" id="UP000548476">
    <property type="component" value="Unassembled WGS sequence"/>
</dbReference>
<dbReference type="SUPFAM" id="SSF88659">
    <property type="entry name" value="Sigma3 and sigma4 domains of RNA polymerase sigma factors"/>
    <property type="match status" value="1"/>
</dbReference>
<dbReference type="InterPro" id="IPR013324">
    <property type="entry name" value="RNA_pol_sigma_r3/r4-like"/>
</dbReference>
<dbReference type="InterPro" id="IPR007627">
    <property type="entry name" value="RNA_pol_sigma70_r2"/>
</dbReference>
<dbReference type="NCBIfam" id="TIGR02937">
    <property type="entry name" value="sigma70-ECF"/>
    <property type="match status" value="1"/>
</dbReference>
<evidence type="ECO:0000259" key="7">
    <source>
        <dbReference type="Pfam" id="PF08281"/>
    </source>
</evidence>
<evidence type="ECO:0000256" key="4">
    <source>
        <dbReference type="ARBA" id="ARBA00023163"/>
    </source>
</evidence>
<dbReference type="RefSeq" id="WP_184789616.1">
    <property type="nucleotide sequence ID" value="NZ_BONT01000058.1"/>
</dbReference>
<dbReference type="InterPro" id="IPR014284">
    <property type="entry name" value="RNA_pol_sigma-70_dom"/>
</dbReference>
<dbReference type="GO" id="GO:0006352">
    <property type="term" value="P:DNA-templated transcription initiation"/>
    <property type="evidence" value="ECO:0007669"/>
    <property type="project" value="InterPro"/>
</dbReference>
<evidence type="ECO:0000313" key="9">
    <source>
        <dbReference type="Proteomes" id="UP000548476"/>
    </source>
</evidence>
<keyword evidence="3" id="KW-0731">Sigma factor</keyword>
<dbReference type="InterPro" id="IPR036388">
    <property type="entry name" value="WH-like_DNA-bd_sf"/>
</dbReference>
<evidence type="ECO:0000259" key="6">
    <source>
        <dbReference type="Pfam" id="PF04542"/>
    </source>
</evidence>
<reference evidence="8 9" key="1">
    <citation type="submission" date="2020-08" db="EMBL/GenBank/DDBJ databases">
        <title>Genomic Encyclopedia of Type Strains, Phase IV (KMG-IV): sequencing the most valuable type-strain genomes for metagenomic binning, comparative biology and taxonomic classification.</title>
        <authorList>
            <person name="Goeker M."/>
        </authorList>
    </citation>
    <scope>NUCLEOTIDE SEQUENCE [LARGE SCALE GENOMIC DNA]</scope>
    <source>
        <strain evidence="8 9">YIM 65646</strain>
    </source>
</reference>
<name>A0A841FLN8_9ACTN</name>
<evidence type="ECO:0000256" key="3">
    <source>
        <dbReference type="ARBA" id="ARBA00023082"/>
    </source>
</evidence>
<dbReference type="EMBL" id="JACHGT010000010">
    <property type="protein sequence ID" value="MBB6036774.1"/>
    <property type="molecule type" value="Genomic_DNA"/>
</dbReference>
<feature type="domain" description="RNA polymerase sigma-70 region 2" evidence="6">
    <location>
        <begin position="18"/>
        <end position="88"/>
    </location>
</feature>
<keyword evidence="9" id="KW-1185">Reference proteome</keyword>
<comment type="similarity">
    <text evidence="1">Belongs to the sigma-70 factor family. ECF subfamily.</text>
</comment>
<evidence type="ECO:0000256" key="1">
    <source>
        <dbReference type="ARBA" id="ARBA00010641"/>
    </source>
</evidence>
<accession>A0A841FLN8</accession>
<gene>
    <name evidence="8" type="ORF">HNR73_004647</name>
</gene>
<dbReference type="GO" id="GO:0016987">
    <property type="term" value="F:sigma factor activity"/>
    <property type="evidence" value="ECO:0007669"/>
    <property type="project" value="UniProtKB-KW"/>
</dbReference>
<feature type="domain" description="RNA polymerase sigma factor 70 region 4 type 2" evidence="7">
    <location>
        <begin position="123"/>
        <end position="172"/>
    </location>
</feature>
<keyword evidence="2" id="KW-0805">Transcription regulation</keyword>
<dbReference type="PANTHER" id="PTHR43133">
    <property type="entry name" value="RNA POLYMERASE ECF-TYPE SIGMA FACTO"/>
    <property type="match status" value="1"/>
</dbReference>
<dbReference type="Pfam" id="PF04542">
    <property type="entry name" value="Sigma70_r2"/>
    <property type="match status" value="1"/>
</dbReference>
<dbReference type="PANTHER" id="PTHR43133:SF25">
    <property type="entry name" value="RNA POLYMERASE SIGMA FACTOR RFAY-RELATED"/>
    <property type="match status" value="1"/>
</dbReference>
<comment type="caution">
    <text evidence="8">The sequence shown here is derived from an EMBL/GenBank/DDBJ whole genome shotgun (WGS) entry which is preliminary data.</text>
</comment>
<evidence type="ECO:0000256" key="5">
    <source>
        <dbReference type="SAM" id="MobiDB-lite"/>
    </source>
</evidence>
<dbReference type="Gene3D" id="1.10.1740.10">
    <property type="match status" value="1"/>
</dbReference>
<dbReference type="GO" id="GO:0003677">
    <property type="term" value="F:DNA binding"/>
    <property type="evidence" value="ECO:0007669"/>
    <property type="project" value="InterPro"/>
</dbReference>
<protein>
    <submittedName>
        <fullName evidence="8">RNA polymerase sigma-70 factor (ECF subfamily)</fullName>
    </submittedName>
</protein>